<evidence type="ECO:0000313" key="3">
    <source>
        <dbReference type="Proteomes" id="UP000232003"/>
    </source>
</evidence>
<protein>
    <submittedName>
        <fullName evidence="2">Uncharacterized protein</fullName>
    </submittedName>
</protein>
<reference evidence="2 3" key="1">
    <citation type="submission" date="2017-11" db="EMBL/GenBank/DDBJ databases">
        <title>Complete genome of a free-living desiccation-tolerant cyanobacterium and its photosynthetic adaptation to extreme terrestrial habitat.</title>
        <authorList>
            <person name="Shang J."/>
        </authorList>
    </citation>
    <scope>NUCLEOTIDE SEQUENCE [LARGE SCALE GENOMIC DNA]</scope>
    <source>
        <strain evidence="2 3">CCNUN1</strain>
        <plasmid evidence="3">pnfsy08</plasmid>
    </source>
</reference>
<dbReference type="RefSeq" id="WP_100904003.1">
    <property type="nucleotide sequence ID" value="NZ_CAWNNC010000009.1"/>
</dbReference>
<keyword evidence="3" id="KW-1185">Reference proteome</keyword>
<feature type="compositionally biased region" description="Polar residues" evidence="1">
    <location>
        <begin position="111"/>
        <end position="131"/>
    </location>
</feature>
<gene>
    <name evidence="2" type="ORF">COO91_10390</name>
</gene>
<evidence type="ECO:0000313" key="2">
    <source>
        <dbReference type="EMBL" id="AUB44167.1"/>
    </source>
</evidence>
<feature type="region of interest" description="Disordered" evidence="1">
    <location>
        <begin position="111"/>
        <end position="138"/>
    </location>
</feature>
<dbReference type="EMBL" id="CP024793">
    <property type="protein sequence ID" value="AUB44167.1"/>
    <property type="molecule type" value="Genomic_DNA"/>
</dbReference>
<accession>A0A2K8T8Y5</accession>
<dbReference type="KEGG" id="nfl:COO91_10390"/>
<sequence>MQPTITLPRGYGIPTFYVGQRTQQGKIIGIEVLPHDSVLAENCGHGYRYVVMASRYTKEVKYLESDQITPLSPLEVEAEILEEVDYYLTQLVLLQSELKADLKIQTPFGQVNPPISTTKRTDGSASRLSKPSKQKVAA</sequence>
<name>A0A2K8T8Y5_9NOSO</name>
<keyword evidence="2" id="KW-0614">Plasmid</keyword>
<geneLocation type="plasmid" evidence="3">
    <name>pnfsy08</name>
</geneLocation>
<dbReference type="Proteomes" id="UP000232003">
    <property type="component" value="Plasmid pNFSY08"/>
</dbReference>
<dbReference type="OrthoDB" id="486940at2"/>
<evidence type="ECO:0000256" key="1">
    <source>
        <dbReference type="SAM" id="MobiDB-lite"/>
    </source>
</evidence>
<proteinExistence type="predicted"/>
<organism evidence="2 3">
    <name type="scientific">Nostoc flagelliforme CCNUN1</name>
    <dbReference type="NCBI Taxonomy" id="2038116"/>
    <lineage>
        <taxon>Bacteria</taxon>
        <taxon>Bacillati</taxon>
        <taxon>Cyanobacteriota</taxon>
        <taxon>Cyanophyceae</taxon>
        <taxon>Nostocales</taxon>
        <taxon>Nostocaceae</taxon>
        <taxon>Nostoc</taxon>
    </lineage>
</organism>
<dbReference type="AlphaFoldDB" id="A0A2K8T8Y5"/>